<dbReference type="STRING" id="454006.SAMN05421825_2557"/>
<evidence type="ECO:0000313" key="3">
    <source>
        <dbReference type="EMBL" id="SDG05834.1"/>
    </source>
</evidence>
<evidence type="ECO:0000259" key="2">
    <source>
        <dbReference type="Pfam" id="PF04187"/>
    </source>
</evidence>
<sequence>MKKLLLFIAIISLSNLNAQNFDVFNFYNKKSKEVSSKKLIKELAEYDVVFIGEHHDNSINHWLEKRITEALFEKKNGQIILGAEMFERDNQQALNSYLAGKIDAKNLKDSVRLWKNYETDYRPLVDFAKDKKLNFIATNVPRKYASQTSKNGIKSLNELPETEKKYIAKLPIEVTLETPGYKEMRSLMGDHVDEMKLMNFVSAQAVKDATMAESIFQNLQSGKTFIHYNGDYHSKQYGGIYWYLKKKNPNLKIAVISVFESEKQDLSLPEKDFVPTEFNLVIPSDMTKTY</sequence>
<dbReference type="CDD" id="cd14727">
    <property type="entry name" value="ChanN-like"/>
    <property type="match status" value="1"/>
</dbReference>
<dbReference type="RefSeq" id="WP_089873829.1">
    <property type="nucleotide sequence ID" value="NZ_FNBH01000003.1"/>
</dbReference>
<keyword evidence="1" id="KW-0732">Signal</keyword>
<accession>A0A1G7R550</accession>
<dbReference type="Pfam" id="PF04187">
    <property type="entry name" value="Cofac_haem_bdg"/>
    <property type="match status" value="1"/>
</dbReference>
<feature type="signal peptide" evidence="1">
    <location>
        <begin position="1"/>
        <end position="18"/>
    </location>
</feature>
<evidence type="ECO:0000256" key="1">
    <source>
        <dbReference type="SAM" id="SignalP"/>
    </source>
</evidence>
<dbReference type="OrthoDB" id="1680202at2"/>
<dbReference type="Gene3D" id="3.40.50.11550">
    <property type="match status" value="1"/>
</dbReference>
<reference evidence="4" key="1">
    <citation type="submission" date="2016-10" db="EMBL/GenBank/DDBJ databases">
        <authorList>
            <person name="Varghese N."/>
            <person name="Submissions S."/>
        </authorList>
    </citation>
    <scope>NUCLEOTIDE SEQUENCE [LARGE SCALE GENOMIC DNA]</scope>
    <source>
        <strain evidence="4">DSM 19684</strain>
    </source>
</reference>
<dbReference type="SUPFAM" id="SSF159501">
    <property type="entry name" value="EreA/ChaN-like"/>
    <property type="match status" value="1"/>
</dbReference>
<evidence type="ECO:0000313" key="4">
    <source>
        <dbReference type="Proteomes" id="UP000199203"/>
    </source>
</evidence>
<keyword evidence="4" id="KW-1185">Reference proteome</keyword>
<gene>
    <name evidence="3" type="ORF">SAMN05421825_2557</name>
</gene>
<proteinExistence type="predicted"/>
<organism evidence="3 4">
    <name type="scientific">Epilithonimonas hungarica</name>
    <dbReference type="NCBI Taxonomy" id="454006"/>
    <lineage>
        <taxon>Bacteria</taxon>
        <taxon>Pseudomonadati</taxon>
        <taxon>Bacteroidota</taxon>
        <taxon>Flavobacteriia</taxon>
        <taxon>Flavobacteriales</taxon>
        <taxon>Weeksellaceae</taxon>
        <taxon>Chryseobacterium group</taxon>
        <taxon>Epilithonimonas</taxon>
    </lineage>
</organism>
<dbReference type="AlphaFoldDB" id="A0A1G7R550"/>
<feature type="domain" description="Haem-binding uptake Tiki superfamily ChaN" evidence="2">
    <location>
        <begin position="39"/>
        <end position="244"/>
    </location>
</feature>
<name>A0A1G7R550_9FLAO</name>
<feature type="chain" id="PRO_5011483734" evidence="1">
    <location>
        <begin position="19"/>
        <end position="290"/>
    </location>
</feature>
<dbReference type="InterPro" id="IPR007314">
    <property type="entry name" value="Cofac_haem-bd_dom"/>
</dbReference>
<dbReference type="Proteomes" id="UP000199203">
    <property type="component" value="Unassembled WGS sequence"/>
</dbReference>
<dbReference type="EMBL" id="FNBH01000003">
    <property type="protein sequence ID" value="SDG05834.1"/>
    <property type="molecule type" value="Genomic_DNA"/>
</dbReference>
<protein>
    <submittedName>
        <fullName evidence="3">Uncharacterized iron-regulated protein</fullName>
    </submittedName>
</protein>